<proteinExistence type="predicted"/>
<dbReference type="RefSeq" id="WP_039683302.1">
    <property type="nucleotide sequence ID" value="NZ_CP010028.1"/>
</dbReference>
<dbReference type="STRING" id="1182571.QR90_06800"/>
<dbReference type="AlphaFoldDB" id="A0A0A7KFE6"/>
<dbReference type="KEGG" id="dsw:QR90_06800"/>
<sequence>MIRALLARLRPQRTARQEWDAAVAYFNETRGEFKDDSPSDEAWAAYRAGLLAESDDELRRCARVLDRETRSMHAALSWP</sequence>
<accession>A0A0A7KFE6</accession>
<name>A0A0A7KFE6_9DEIO</name>
<dbReference type="EMBL" id="CP010028">
    <property type="protein sequence ID" value="AIZ44877.1"/>
    <property type="molecule type" value="Genomic_DNA"/>
</dbReference>
<dbReference type="Proteomes" id="UP000030634">
    <property type="component" value="Chromosome"/>
</dbReference>
<protein>
    <submittedName>
        <fullName evidence="1">Uncharacterized protein</fullName>
    </submittedName>
</protein>
<evidence type="ECO:0000313" key="2">
    <source>
        <dbReference type="Proteomes" id="UP000030634"/>
    </source>
</evidence>
<dbReference type="HOGENOM" id="CLU_2600277_0_0_0"/>
<evidence type="ECO:0000313" key="1">
    <source>
        <dbReference type="EMBL" id="AIZ44877.1"/>
    </source>
</evidence>
<gene>
    <name evidence="1" type="ORF">QR90_06800</name>
</gene>
<organism evidence="1 2">
    <name type="scientific">Deinococcus radiopugnans</name>
    <dbReference type="NCBI Taxonomy" id="57497"/>
    <lineage>
        <taxon>Bacteria</taxon>
        <taxon>Thermotogati</taxon>
        <taxon>Deinococcota</taxon>
        <taxon>Deinococci</taxon>
        <taxon>Deinococcales</taxon>
        <taxon>Deinococcaceae</taxon>
        <taxon>Deinococcus</taxon>
    </lineage>
</organism>
<reference evidence="2" key="1">
    <citation type="submission" date="2014-11" db="EMBL/GenBank/DDBJ databases">
        <title>Hymenobacter sp. DG25B genome submission.</title>
        <authorList>
            <person name="Jung H.-Y."/>
            <person name="Kim M.K."/>
            <person name="Srinivasan S."/>
            <person name="Lim S."/>
        </authorList>
    </citation>
    <scope>NUCLEOTIDE SEQUENCE [LARGE SCALE GENOMIC DNA]</scope>
    <source>
        <strain evidence="2">DY59</strain>
    </source>
</reference>